<evidence type="ECO:0000256" key="1">
    <source>
        <dbReference type="SAM" id="Phobius"/>
    </source>
</evidence>
<dbReference type="GeneID" id="29420657"/>
<keyword evidence="3" id="KW-1185">Reference proteome</keyword>
<dbReference type="EMBL" id="CBXI010000040">
    <property type="protein sequence ID" value="CDL92127.1"/>
    <property type="molecule type" value="Genomic_DNA"/>
</dbReference>
<evidence type="ECO:0000313" key="3">
    <source>
        <dbReference type="Proteomes" id="UP000019482"/>
    </source>
</evidence>
<dbReference type="AlphaFoldDB" id="W6NJF4"/>
<organism evidence="2 3">
    <name type="scientific">Clostridium tyrobutyricum DIVETGP</name>
    <dbReference type="NCBI Taxonomy" id="1408889"/>
    <lineage>
        <taxon>Bacteria</taxon>
        <taxon>Bacillati</taxon>
        <taxon>Bacillota</taxon>
        <taxon>Clostridia</taxon>
        <taxon>Eubacteriales</taxon>
        <taxon>Clostridiaceae</taxon>
        <taxon>Clostridium</taxon>
    </lineage>
</organism>
<feature type="transmembrane region" description="Helical" evidence="1">
    <location>
        <begin position="94"/>
        <end position="112"/>
    </location>
</feature>
<name>W6NJF4_CLOTY</name>
<feature type="transmembrane region" description="Helical" evidence="1">
    <location>
        <begin position="33"/>
        <end position="56"/>
    </location>
</feature>
<dbReference type="InterPro" id="IPR052734">
    <property type="entry name" value="Nod_factor_acetyltransferase"/>
</dbReference>
<keyword evidence="1" id="KW-0812">Transmembrane</keyword>
<dbReference type="Proteomes" id="UP000019482">
    <property type="component" value="Unassembled WGS sequence"/>
</dbReference>
<dbReference type="PANTHER" id="PTHR37312:SF1">
    <property type="entry name" value="MEMBRANE-BOUND ACYLTRANSFERASE YKRP-RELATED"/>
    <property type="match status" value="1"/>
</dbReference>
<keyword evidence="1" id="KW-1133">Transmembrane helix</keyword>
<feature type="transmembrane region" description="Helical" evidence="1">
    <location>
        <begin position="68"/>
        <end position="88"/>
    </location>
</feature>
<protein>
    <submittedName>
        <fullName evidence="2">Membrane protein</fullName>
    </submittedName>
</protein>
<reference evidence="2 3" key="1">
    <citation type="journal article" date="2015" name="Genome Announc.">
        <title>Draft Genome Sequence of Clostridium tyrobutyricum Strain DIVETGP, Isolated from Cow's Milk for Grana Padano Production.</title>
        <authorList>
            <person name="Soggiu A."/>
            <person name="Piras C."/>
            <person name="Gaiarsa S."/>
            <person name="Sassera D."/>
            <person name="Roncada P."/>
            <person name="Bendixen E."/>
            <person name="Brasca M."/>
            <person name="Bonizzi L."/>
        </authorList>
    </citation>
    <scope>NUCLEOTIDE SEQUENCE [LARGE SCALE GENOMIC DNA]</scope>
    <source>
        <strain evidence="2 3">DIVETGP</strain>
    </source>
</reference>
<evidence type="ECO:0000313" key="2">
    <source>
        <dbReference type="EMBL" id="CDL92127.1"/>
    </source>
</evidence>
<proteinExistence type="predicted"/>
<keyword evidence="1" id="KW-0472">Membrane</keyword>
<dbReference type="OrthoDB" id="6623990at2"/>
<gene>
    <name evidence="2" type="ORF">CTDIVETGP_2197</name>
</gene>
<dbReference type="RefSeq" id="WP_017895048.1">
    <property type="nucleotide sequence ID" value="NZ_CBXI010000040.1"/>
</dbReference>
<dbReference type="PANTHER" id="PTHR37312">
    <property type="entry name" value="MEMBRANE-BOUND ACYLTRANSFERASE YKRP-RELATED"/>
    <property type="match status" value="1"/>
</dbReference>
<sequence length="134" mass="15448">MILYLLNAKIDYRWFYGSYSYSKLSSNTICPQYMIRLFTYILAIGMSIFVLALIPGKKLFFTKLGSRTMAVYVFHGFIIKLLIKYNFFDHINSLLSKILIVMLSLLIVMLLSSKIINNIAKIIGNPKLIKHINA</sequence>
<accession>W6NJF4</accession>
<comment type="caution">
    <text evidence="2">The sequence shown here is derived from an EMBL/GenBank/DDBJ whole genome shotgun (WGS) entry which is preliminary data.</text>
</comment>